<evidence type="ECO:0000256" key="3">
    <source>
        <dbReference type="ARBA" id="ARBA00022884"/>
    </source>
</evidence>
<dbReference type="Pfam" id="PF00687">
    <property type="entry name" value="Ribosomal_L1"/>
    <property type="match status" value="1"/>
</dbReference>
<dbReference type="PIRSF" id="PIRSF002155">
    <property type="entry name" value="Ribosomal_L1"/>
    <property type="match status" value="1"/>
</dbReference>
<reference evidence="6" key="1">
    <citation type="submission" date="2018-05" db="EMBL/GenBank/DDBJ databases">
        <authorList>
            <person name="Lanie J.A."/>
            <person name="Ng W.-L."/>
            <person name="Kazmierczak K.M."/>
            <person name="Andrzejewski T.M."/>
            <person name="Davidsen T.M."/>
            <person name="Wayne K.J."/>
            <person name="Tettelin H."/>
            <person name="Glass J.I."/>
            <person name="Rusch D."/>
            <person name="Podicherti R."/>
            <person name="Tsui H.-C.T."/>
            <person name="Winkler M.E."/>
        </authorList>
    </citation>
    <scope>NUCLEOTIDE SEQUENCE</scope>
</reference>
<evidence type="ECO:0000256" key="4">
    <source>
        <dbReference type="ARBA" id="ARBA00022980"/>
    </source>
</evidence>
<dbReference type="Gene3D" id="3.40.50.790">
    <property type="match status" value="1"/>
</dbReference>
<evidence type="ECO:0000313" key="6">
    <source>
        <dbReference type="EMBL" id="SUZ91845.1"/>
    </source>
</evidence>
<keyword evidence="3" id="KW-0694">RNA-binding</keyword>
<dbReference type="InterPro" id="IPR005878">
    <property type="entry name" value="Ribosom_uL1_bac-type"/>
</dbReference>
<dbReference type="FunFam" id="3.40.50.790:FF:000001">
    <property type="entry name" value="50S ribosomal protein L1"/>
    <property type="match status" value="1"/>
</dbReference>
<dbReference type="CDD" id="cd00403">
    <property type="entry name" value="Ribosomal_L1"/>
    <property type="match status" value="1"/>
</dbReference>
<protein>
    <recommendedName>
        <fullName evidence="7">50S ribosomal protein L1</fullName>
    </recommendedName>
</protein>
<name>A0A381RJ49_9ZZZZ</name>
<dbReference type="InterPro" id="IPR016095">
    <property type="entry name" value="Ribosomal_uL1_3-a/b-sand"/>
</dbReference>
<evidence type="ECO:0008006" key="7">
    <source>
        <dbReference type="Google" id="ProtNLM"/>
    </source>
</evidence>
<evidence type="ECO:0000256" key="5">
    <source>
        <dbReference type="ARBA" id="ARBA00023274"/>
    </source>
</evidence>
<dbReference type="InterPro" id="IPR002143">
    <property type="entry name" value="Ribosomal_uL1"/>
</dbReference>
<dbReference type="InterPro" id="IPR028364">
    <property type="entry name" value="Ribosomal_uL1/biogenesis"/>
</dbReference>
<dbReference type="GO" id="GO:0006412">
    <property type="term" value="P:translation"/>
    <property type="evidence" value="ECO:0007669"/>
    <property type="project" value="InterPro"/>
</dbReference>
<dbReference type="GO" id="GO:0015934">
    <property type="term" value="C:large ribosomal subunit"/>
    <property type="evidence" value="ECO:0007669"/>
    <property type="project" value="InterPro"/>
</dbReference>
<keyword evidence="5" id="KW-0687">Ribonucleoprotein</keyword>
<dbReference type="PROSITE" id="PS01199">
    <property type="entry name" value="RIBOSOMAL_L1"/>
    <property type="match status" value="1"/>
</dbReference>
<comment type="similarity">
    <text evidence="1">Belongs to the universal ribosomal protein uL1 family.</text>
</comment>
<accession>A0A381RJ49</accession>
<keyword evidence="4" id="KW-0689">Ribosomal protein</keyword>
<dbReference type="AlphaFoldDB" id="A0A381RJ49"/>
<dbReference type="NCBIfam" id="TIGR01169">
    <property type="entry name" value="rplA_bact"/>
    <property type="match status" value="1"/>
</dbReference>
<sequence length="230" mass="25131">MSKPKNNKTVKKEQFDRTVSYSLEKAVQLVKSFTSGNFDESVDLAMNLGVDPRHADQNIRVTTGLPNGTGKKVQILALTMGPKEKEAKDAGADFVGNKEYLEKIKNGWTDFDKIVATPDMMSELGKLGKVLGPKGLMPNPKSGTVTMDIGKAVQELKAGKVELRVEKTGIIHVVCGKASFEENALVQNIQTIYETIMKARPGSVKGQYFKKMTVSSTMGPGIRIDHTTIK</sequence>
<dbReference type="SUPFAM" id="SSF56808">
    <property type="entry name" value="Ribosomal protein L1"/>
    <property type="match status" value="1"/>
</dbReference>
<evidence type="ECO:0000256" key="1">
    <source>
        <dbReference type="ARBA" id="ARBA00010531"/>
    </source>
</evidence>
<dbReference type="GO" id="GO:0019843">
    <property type="term" value="F:rRNA binding"/>
    <property type="evidence" value="ECO:0007669"/>
    <property type="project" value="UniProtKB-KW"/>
</dbReference>
<dbReference type="InterPro" id="IPR023673">
    <property type="entry name" value="Ribosomal_uL1_CS"/>
</dbReference>
<dbReference type="PANTHER" id="PTHR36427:SF3">
    <property type="entry name" value="LARGE RIBOSOMAL SUBUNIT PROTEIN UL1M"/>
    <property type="match status" value="1"/>
</dbReference>
<keyword evidence="2" id="KW-0699">rRNA-binding</keyword>
<proteinExistence type="inferred from homology"/>
<dbReference type="Gene3D" id="3.30.190.20">
    <property type="match status" value="1"/>
</dbReference>
<dbReference type="HAMAP" id="MF_01318_B">
    <property type="entry name" value="Ribosomal_uL1_B"/>
    <property type="match status" value="1"/>
</dbReference>
<evidence type="ECO:0000256" key="2">
    <source>
        <dbReference type="ARBA" id="ARBA00022730"/>
    </source>
</evidence>
<gene>
    <name evidence="6" type="ORF">METZ01_LOCUS44699</name>
</gene>
<dbReference type="EMBL" id="UINC01002010">
    <property type="protein sequence ID" value="SUZ91845.1"/>
    <property type="molecule type" value="Genomic_DNA"/>
</dbReference>
<dbReference type="PANTHER" id="PTHR36427">
    <property type="entry name" value="54S RIBOSOMAL PROTEIN L1, MITOCHONDRIAL"/>
    <property type="match status" value="1"/>
</dbReference>
<dbReference type="GO" id="GO:0003735">
    <property type="term" value="F:structural constituent of ribosome"/>
    <property type="evidence" value="ECO:0007669"/>
    <property type="project" value="InterPro"/>
</dbReference>
<organism evidence="6">
    <name type="scientific">marine metagenome</name>
    <dbReference type="NCBI Taxonomy" id="408172"/>
    <lineage>
        <taxon>unclassified sequences</taxon>
        <taxon>metagenomes</taxon>
        <taxon>ecological metagenomes</taxon>
    </lineage>
</organism>
<dbReference type="InterPro" id="IPR023674">
    <property type="entry name" value="Ribosomal_uL1-like"/>
</dbReference>